<dbReference type="AlphaFoldDB" id="D6WZB1"/>
<reference evidence="2 3" key="2">
    <citation type="journal article" date="2010" name="Nucleic Acids Res.">
        <title>BeetleBase in 2010: revisions to provide comprehensive genomic information for Tribolium castaneum.</title>
        <authorList>
            <person name="Kim H.S."/>
            <person name="Murphy T."/>
            <person name="Xia J."/>
            <person name="Caragea D."/>
            <person name="Park Y."/>
            <person name="Beeman R.W."/>
            <person name="Lorenzen M.D."/>
            <person name="Butcher S."/>
            <person name="Manak J.R."/>
            <person name="Brown S.J."/>
        </authorList>
    </citation>
    <scope>GENOME REANNOTATION</scope>
    <source>
        <strain evidence="2 3">Georgia GA2</strain>
    </source>
</reference>
<dbReference type="KEGG" id="tca:103314302"/>
<protein>
    <submittedName>
        <fullName evidence="2">Uncharacterized protein</fullName>
    </submittedName>
</protein>
<proteinExistence type="predicted"/>
<feature type="region of interest" description="Disordered" evidence="1">
    <location>
        <begin position="449"/>
        <end position="468"/>
    </location>
</feature>
<dbReference type="OrthoDB" id="6778321at2759"/>
<keyword evidence="3" id="KW-1185">Reference proteome</keyword>
<feature type="compositionally biased region" description="Basic residues" evidence="1">
    <location>
        <begin position="449"/>
        <end position="458"/>
    </location>
</feature>
<reference evidence="2 3" key="1">
    <citation type="journal article" date="2008" name="Nature">
        <title>The genome of the model beetle and pest Tribolium castaneum.</title>
        <authorList>
            <consortium name="Tribolium Genome Sequencing Consortium"/>
            <person name="Richards S."/>
            <person name="Gibbs R.A."/>
            <person name="Weinstock G.M."/>
            <person name="Brown S.J."/>
            <person name="Denell R."/>
            <person name="Beeman R.W."/>
            <person name="Gibbs R."/>
            <person name="Beeman R.W."/>
            <person name="Brown S.J."/>
            <person name="Bucher G."/>
            <person name="Friedrich M."/>
            <person name="Grimmelikhuijzen C.J."/>
            <person name="Klingler M."/>
            <person name="Lorenzen M."/>
            <person name="Richards S."/>
            <person name="Roth S."/>
            <person name="Schroder R."/>
            <person name="Tautz D."/>
            <person name="Zdobnov E.M."/>
            <person name="Muzny D."/>
            <person name="Gibbs R.A."/>
            <person name="Weinstock G.M."/>
            <person name="Attaway T."/>
            <person name="Bell S."/>
            <person name="Buhay C.J."/>
            <person name="Chandrabose M.N."/>
            <person name="Chavez D."/>
            <person name="Clerk-Blankenburg K.P."/>
            <person name="Cree A."/>
            <person name="Dao M."/>
            <person name="Davis C."/>
            <person name="Chacko J."/>
            <person name="Dinh H."/>
            <person name="Dugan-Rocha S."/>
            <person name="Fowler G."/>
            <person name="Garner T.T."/>
            <person name="Garnes J."/>
            <person name="Gnirke A."/>
            <person name="Hawes A."/>
            <person name="Hernandez J."/>
            <person name="Hines S."/>
            <person name="Holder M."/>
            <person name="Hume J."/>
            <person name="Jhangiani S.N."/>
            <person name="Joshi V."/>
            <person name="Khan Z.M."/>
            <person name="Jackson L."/>
            <person name="Kovar C."/>
            <person name="Kowis A."/>
            <person name="Lee S."/>
            <person name="Lewis L.R."/>
            <person name="Margolis J."/>
            <person name="Morgan M."/>
            <person name="Nazareth L.V."/>
            <person name="Nguyen N."/>
            <person name="Okwuonu G."/>
            <person name="Parker D."/>
            <person name="Richards S."/>
            <person name="Ruiz S.J."/>
            <person name="Santibanez J."/>
            <person name="Savard J."/>
            <person name="Scherer S.E."/>
            <person name="Schneider B."/>
            <person name="Sodergren E."/>
            <person name="Tautz D."/>
            <person name="Vattahil S."/>
            <person name="Villasana D."/>
            <person name="White C.S."/>
            <person name="Wright R."/>
            <person name="Park Y."/>
            <person name="Beeman R.W."/>
            <person name="Lord J."/>
            <person name="Oppert B."/>
            <person name="Lorenzen M."/>
            <person name="Brown S."/>
            <person name="Wang L."/>
            <person name="Savard J."/>
            <person name="Tautz D."/>
            <person name="Richards S."/>
            <person name="Weinstock G."/>
            <person name="Gibbs R.A."/>
            <person name="Liu Y."/>
            <person name="Worley K."/>
            <person name="Weinstock G."/>
            <person name="Elsik C.G."/>
            <person name="Reese J.T."/>
            <person name="Elhaik E."/>
            <person name="Landan G."/>
            <person name="Graur D."/>
            <person name="Arensburger P."/>
            <person name="Atkinson P."/>
            <person name="Beeman R.W."/>
            <person name="Beidler J."/>
            <person name="Brown S.J."/>
            <person name="Demuth J.P."/>
            <person name="Drury D.W."/>
            <person name="Du Y.Z."/>
            <person name="Fujiwara H."/>
            <person name="Lorenzen M."/>
            <person name="Maselli V."/>
            <person name="Osanai M."/>
            <person name="Park Y."/>
            <person name="Robertson H.M."/>
            <person name="Tu Z."/>
            <person name="Wang J.J."/>
            <person name="Wang S."/>
            <person name="Richards S."/>
            <person name="Song H."/>
            <person name="Zhang L."/>
            <person name="Sodergren E."/>
            <person name="Werner D."/>
            <person name="Stanke M."/>
            <person name="Morgenstern B."/>
            <person name="Solovyev V."/>
            <person name="Kosarev P."/>
            <person name="Brown G."/>
            <person name="Chen H.C."/>
            <person name="Ermolaeva O."/>
            <person name="Hlavina W."/>
            <person name="Kapustin Y."/>
            <person name="Kiryutin B."/>
            <person name="Kitts P."/>
            <person name="Maglott D."/>
            <person name="Pruitt K."/>
            <person name="Sapojnikov V."/>
            <person name="Souvorov A."/>
            <person name="Mackey A.J."/>
            <person name="Waterhouse R.M."/>
            <person name="Wyder S."/>
            <person name="Zdobnov E.M."/>
            <person name="Zdobnov E.M."/>
            <person name="Wyder S."/>
            <person name="Kriventseva E.V."/>
            <person name="Kadowaki T."/>
            <person name="Bork P."/>
            <person name="Aranda M."/>
            <person name="Bao R."/>
            <person name="Beermann A."/>
            <person name="Berns N."/>
            <person name="Bolognesi R."/>
            <person name="Bonneton F."/>
            <person name="Bopp D."/>
            <person name="Brown S.J."/>
            <person name="Bucher G."/>
            <person name="Butts T."/>
            <person name="Chaumot A."/>
            <person name="Denell R.E."/>
            <person name="Ferrier D.E."/>
            <person name="Friedrich M."/>
            <person name="Gordon C.M."/>
            <person name="Jindra M."/>
            <person name="Klingler M."/>
            <person name="Lan Q."/>
            <person name="Lattorff H.M."/>
            <person name="Laudet V."/>
            <person name="von Levetsow C."/>
            <person name="Liu Z."/>
            <person name="Lutz R."/>
            <person name="Lynch J.A."/>
            <person name="da Fonseca R.N."/>
            <person name="Posnien N."/>
            <person name="Reuter R."/>
            <person name="Roth S."/>
            <person name="Savard J."/>
            <person name="Schinko J.B."/>
            <person name="Schmitt C."/>
            <person name="Schoppmeier M."/>
            <person name="Schroder R."/>
            <person name="Shippy T.D."/>
            <person name="Simonnet F."/>
            <person name="Marques-Souza H."/>
            <person name="Tautz D."/>
            <person name="Tomoyasu Y."/>
            <person name="Trauner J."/>
            <person name="Van der Zee M."/>
            <person name="Vervoort M."/>
            <person name="Wittkopp N."/>
            <person name="Wimmer E.A."/>
            <person name="Yang X."/>
            <person name="Jones A.K."/>
            <person name="Sattelle D.B."/>
            <person name="Ebert P.R."/>
            <person name="Nelson D."/>
            <person name="Scott J.G."/>
            <person name="Beeman R.W."/>
            <person name="Muthukrishnan S."/>
            <person name="Kramer K.J."/>
            <person name="Arakane Y."/>
            <person name="Beeman R.W."/>
            <person name="Zhu Q."/>
            <person name="Hogenkamp D."/>
            <person name="Dixit R."/>
            <person name="Oppert B."/>
            <person name="Jiang H."/>
            <person name="Zou Z."/>
            <person name="Marshall J."/>
            <person name="Elpidina E."/>
            <person name="Vinokurov K."/>
            <person name="Oppert C."/>
            <person name="Zou Z."/>
            <person name="Evans J."/>
            <person name="Lu Z."/>
            <person name="Zhao P."/>
            <person name="Sumathipala N."/>
            <person name="Altincicek B."/>
            <person name="Vilcinskas A."/>
            <person name="Williams M."/>
            <person name="Hultmark D."/>
            <person name="Hetru C."/>
            <person name="Jiang H."/>
            <person name="Grimmelikhuijzen C.J."/>
            <person name="Hauser F."/>
            <person name="Cazzamali G."/>
            <person name="Williamson M."/>
            <person name="Park Y."/>
            <person name="Li B."/>
            <person name="Tanaka Y."/>
            <person name="Predel R."/>
            <person name="Neupert S."/>
            <person name="Schachtner J."/>
            <person name="Verleyen P."/>
            <person name="Raible F."/>
            <person name="Bork P."/>
            <person name="Friedrich M."/>
            <person name="Walden K.K."/>
            <person name="Robertson H.M."/>
            <person name="Angeli S."/>
            <person name="Foret S."/>
            <person name="Bucher G."/>
            <person name="Schuetz S."/>
            <person name="Maleszka R."/>
            <person name="Wimmer E.A."/>
            <person name="Beeman R.W."/>
            <person name="Lorenzen M."/>
            <person name="Tomoyasu Y."/>
            <person name="Miller S.C."/>
            <person name="Grossmann D."/>
            <person name="Bucher G."/>
        </authorList>
    </citation>
    <scope>NUCLEOTIDE SEQUENCE [LARGE SCALE GENOMIC DNA]</scope>
    <source>
        <strain evidence="2 3">Georgia GA2</strain>
    </source>
</reference>
<accession>D6WZB1</accession>
<dbReference type="Proteomes" id="UP000007266">
    <property type="component" value="Linkage group 9"/>
</dbReference>
<gene>
    <name evidence="2" type="primary">AUGUSTUS-3.0.2_11868</name>
    <name evidence="2" type="ORF">TcasGA2_TC011868</name>
</gene>
<dbReference type="HOGENOM" id="CLU_585733_0_0_1"/>
<feature type="compositionally biased region" description="Polar residues" evidence="1">
    <location>
        <begin position="307"/>
        <end position="320"/>
    </location>
</feature>
<dbReference type="EMBL" id="KQ971372">
    <property type="protein sequence ID" value="EFA09735.2"/>
    <property type="molecule type" value="Genomic_DNA"/>
</dbReference>
<organism evidence="2 3">
    <name type="scientific">Tribolium castaneum</name>
    <name type="common">Red flour beetle</name>
    <dbReference type="NCBI Taxonomy" id="7070"/>
    <lineage>
        <taxon>Eukaryota</taxon>
        <taxon>Metazoa</taxon>
        <taxon>Ecdysozoa</taxon>
        <taxon>Arthropoda</taxon>
        <taxon>Hexapoda</taxon>
        <taxon>Insecta</taxon>
        <taxon>Pterygota</taxon>
        <taxon>Neoptera</taxon>
        <taxon>Endopterygota</taxon>
        <taxon>Coleoptera</taxon>
        <taxon>Polyphaga</taxon>
        <taxon>Cucujiformia</taxon>
        <taxon>Tenebrionidae</taxon>
        <taxon>Tenebrionidae incertae sedis</taxon>
        <taxon>Tribolium</taxon>
    </lineage>
</organism>
<name>D6WZB1_TRICA</name>
<evidence type="ECO:0000313" key="3">
    <source>
        <dbReference type="Proteomes" id="UP000007266"/>
    </source>
</evidence>
<sequence>MNLRSKKSATKPAKAAKNARAKPATRPKGPEKSVNTPLVPRARKKKSVNYAESSLEVTRTEATDPVKVPIYKQPLKDTPKKRKGDLYEFDSDSEKYKKKRRQKGDEDSSLDEYNKTIAGILRNIKKRAQKRARKRIYTVKKTEKKVQKEKVPVVLLERIPLEKLQKIARPEHETITDDFFNFDVNENLDSPKINILSDVQLQPPCELNLSLASPALFKQGRPDANSTMVNVLTPWRFNEVNIRRNPHFITLKESALPSINQEMVLDHTIVDKFHEIENTPMRKQPESRKTQKSITDYFPNNDDKENVNTTQSSLFDNDQLSPLKNRSTFERVNTVKRRILGERSENVCANNVSNFGFTSIEDEGTEEALPGRNSDQKPFRFSVCENDKKYVRKRKVRIVEKLPSSDDESEESLSDVESRSGEVRLFEDFEPTQEFRELQDDKTITKKKKIDNKKHRKRKDEMTKEEEQEYEKWASAFNSMCEQVEEFPLEIE</sequence>
<evidence type="ECO:0000313" key="2">
    <source>
        <dbReference type="EMBL" id="EFA09735.2"/>
    </source>
</evidence>
<feature type="region of interest" description="Disordered" evidence="1">
    <location>
        <begin position="280"/>
        <end position="320"/>
    </location>
</feature>
<feature type="region of interest" description="Disordered" evidence="1">
    <location>
        <begin position="1"/>
        <end position="109"/>
    </location>
</feature>
<evidence type="ECO:0000256" key="1">
    <source>
        <dbReference type="SAM" id="MobiDB-lite"/>
    </source>
</evidence>
<dbReference type="InParanoid" id="D6WZB1"/>